<dbReference type="Pfam" id="PF00899">
    <property type="entry name" value="ThiF"/>
    <property type="match status" value="1"/>
</dbReference>
<dbReference type="EMBL" id="LJRI01001502">
    <property type="protein sequence ID" value="KPY59464.1"/>
    <property type="molecule type" value="Genomic_DNA"/>
</dbReference>
<protein>
    <recommendedName>
        <fullName evidence="1">THIF-type NAD/FAD binding fold domain-containing protein</fullName>
    </recommendedName>
</protein>
<dbReference type="GO" id="GO:0008641">
    <property type="term" value="F:ubiquitin-like modifier activating enzyme activity"/>
    <property type="evidence" value="ECO:0007669"/>
    <property type="project" value="InterPro"/>
</dbReference>
<dbReference type="SUPFAM" id="SSF69572">
    <property type="entry name" value="Activating enzymes of the ubiquitin-like proteins"/>
    <property type="match status" value="1"/>
</dbReference>
<dbReference type="PANTHER" id="PTHR43267:SF1">
    <property type="entry name" value="TRNA THREONYLCARBAMOYLADENOSINE DEHYDRATASE"/>
    <property type="match status" value="1"/>
</dbReference>
<evidence type="ECO:0000313" key="2">
    <source>
        <dbReference type="EMBL" id="KPY59464.1"/>
    </source>
</evidence>
<dbReference type="Proteomes" id="UP000050384">
    <property type="component" value="Unassembled WGS sequence"/>
</dbReference>
<dbReference type="InterPro" id="IPR045886">
    <property type="entry name" value="ThiF/MoeB/HesA"/>
</dbReference>
<comment type="caution">
    <text evidence="2">The sequence shown here is derived from an EMBL/GenBank/DDBJ whole genome shotgun (WGS) entry which is preliminary data.</text>
</comment>
<organism evidence="2 3">
    <name type="scientific">Pseudomonas syringae pv. spinaceae</name>
    <dbReference type="NCBI Taxonomy" id="264459"/>
    <lineage>
        <taxon>Bacteria</taxon>
        <taxon>Pseudomonadati</taxon>
        <taxon>Pseudomonadota</taxon>
        <taxon>Gammaproteobacteria</taxon>
        <taxon>Pseudomonadales</taxon>
        <taxon>Pseudomonadaceae</taxon>
        <taxon>Pseudomonas</taxon>
        <taxon>Pseudomonas syringae</taxon>
    </lineage>
</organism>
<evidence type="ECO:0000259" key="1">
    <source>
        <dbReference type="Pfam" id="PF00899"/>
    </source>
</evidence>
<dbReference type="InterPro" id="IPR035985">
    <property type="entry name" value="Ubiquitin-activating_enz"/>
</dbReference>
<evidence type="ECO:0000313" key="3">
    <source>
        <dbReference type="Proteomes" id="UP000050384"/>
    </source>
</evidence>
<dbReference type="PATRIC" id="fig|264459.3.peg.3037"/>
<dbReference type="Gene3D" id="3.40.50.720">
    <property type="entry name" value="NAD(P)-binding Rossmann-like Domain"/>
    <property type="match status" value="1"/>
</dbReference>
<proteinExistence type="predicted"/>
<sequence length="267" mass="29768">MQQPNDFSRDVLFSRMIGLVSQQELDILAGKRIAVPGCGGTGYTYAECLVRMGVGGVNIADADTFGPENMNRQFGCSTNTIGRKKSEVLSERLLSINPQVSVKAIDYLDEFNVSDYLTDVDVVCDTLDFFVIKPRLLLYKEARRRNIPVVLCCPVAYGVTVHVFLPNSPTFEEFFDISDQDTELESLKKFGGKLAPSKLYKQYIDSPKLDFEKQKVSSLSATCLMATSFGSMIAHVLLLGQTSNVKSIPHSYEFDLRALIFTENKKN</sequence>
<dbReference type="AlphaFoldDB" id="A0A0N8SU57"/>
<gene>
    <name evidence="2" type="ORF">ALO94_01698</name>
</gene>
<dbReference type="InterPro" id="IPR000594">
    <property type="entry name" value="ThiF_NAD_FAD-bd"/>
</dbReference>
<dbReference type="RefSeq" id="WP_057428619.1">
    <property type="nucleotide sequence ID" value="NZ_LJRI01001502.1"/>
</dbReference>
<accession>A0A0N8SU57</accession>
<name>A0A0N8SU57_PSESX</name>
<dbReference type="PANTHER" id="PTHR43267">
    <property type="entry name" value="TRNA THREONYLCARBAMOYLADENOSINE DEHYDRATASE"/>
    <property type="match status" value="1"/>
</dbReference>
<reference evidence="2 3" key="1">
    <citation type="submission" date="2015-09" db="EMBL/GenBank/DDBJ databases">
        <title>Genome announcement of multiple Pseudomonas syringae strains.</title>
        <authorList>
            <person name="Thakur S."/>
            <person name="Wang P.W."/>
            <person name="Gong Y."/>
            <person name="Weir B.S."/>
            <person name="Guttman D.S."/>
        </authorList>
    </citation>
    <scope>NUCLEOTIDE SEQUENCE [LARGE SCALE GENOMIC DNA]</scope>
    <source>
        <strain evidence="2 3">ICMP16929</strain>
    </source>
</reference>
<dbReference type="GO" id="GO:0061503">
    <property type="term" value="F:tRNA threonylcarbamoyladenosine dehydratase"/>
    <property type="evidence" value="ECO:0007669"/>
    <property type="project" value="TreeGrafter"/>
</dbReference>
<feature type="domain" description="THIF-type NAD/FAD binding fold" evidence="1">
    <location>
        <begin position="15"/>
        <end position="219"/>
    </location>
</feature>
<dbReference type="GO" id="GO:0061504">
    <property type="term" value="P:cyclic threonylcarbamoyladenosine biosynthetic process"/>
    <property type="evidence" value="ECO:0007669"/>
    <property type="project" value="TreeGrafter"/>
</dbReference>
<dbReference type="CDD" id="cd01483">
    <property type="entry name" value="E1_enzyme_family"/>
    <property type="match status" value="1"/>
</dbReference>